<comment type="caution">
    <text evidence="3">The sequence shown here is derived from an EMBL/GenBank/DDBJ whole genome shotgun (WGS) entry which is preliminary data.</text>
</comment>
<accession>A0A8H5BV69</accession>
<feature type="compositionally biased region" description="Low complexity" evidence="1">
    <location>
        <begin position="68"/>
        <end position="80"/>
    </location>
</feature>
<feature type="compositionally biased region" description="Pro residues" evidence="1">
    <location>
        <begin position="164"/>
        <end position="173"/>
    </location>
</feature>
<keyword evidence="2" id="KW-0812">Transmembrane</keyword>
<keyword evidence="4" id="KW-1185">Reference proteome</keyword>
<proteinExistence type="predicted"/>
<feature type="compositionally biased region" description="Pro residues" evidence="1">
    <location>
        <begin position="96"/>
        <end position="105"/>
    </location>
</feature>
<evidence type="ECO:0000313" key="4">
    <source>
        <dbReference type="Proteomes" id="UP000541558"/>
    </source>
</evidence>
<reference evidence="3 4" key="1">
    <citation type="journal article" date="2020" name="ISME J.">
        <title>Uncovering the hidden diversity of litter-decomposition mechanisms in mushroom-forming fungi.</title>
        <authorList>
            <person name="Floudas D."/>
            <person name="Bentzer J."/>
            <person name="Ahren D."/>
            <person name="Johansson T."/>
            <person name="Persson P."/>
            <person name="Tunlid A."/>
        </authorList>
    </citation>
    <scope>NUCLEOTIDE SEQUENCE [LARGE SCALE GENOMIC DNA]</scope>
    <source>
        <strain evidence="3 4">CBS 175.51</strain>
    </source>
</reference>
<organism evidence="3 4">
    <name type="scientific">Ephemerocybe angulata</name>
    <dbReference type="NCBI Taxonomy" id="980116"/>
    <lineage>
        <taxon>Eukaryota</taxon>
        <taxon>Fungi</taxon>
        <taxon>Dikarya</taxon>
        <taxon>Basidiomycota</taxon>
        <taxon>Agaricomycotina</taxon>
        <taxon>Agaricomycetes</taxon>
        <taxon>Agaricomycetidae</taxon>
        <taxon>Agaricales</taxon>
        <taxon>Agaricineae</taxon>
        <taxon>Psathyrellaceae</taxon>
        <taxon>Ephemerocybe</taxon>
    </lineage>
</organism>
<sequence>MPQSTRTLHALIPRATDDYTYQPRRISFGAIIGAVFAGLIVLGLLHRLLRRRQAQQRLNLITPSYPTQQSFPPQHQQSFSLHTQGPARTNTGTWVAPPPPYPPQGPNVGTPPAWQQPPPAMPQAQVWTGAPPPAPESWHPAPPSPLPQAHARTPAQPEVGWQPPAHPPPPSFPAAPQVGAPPNRDRSPSPIESLEGMPTGPPEAERPAVGVGAGAGPGAGVPPTRSDSKPPPYA</sequence>
<dbReference type="Proteomes" id="UP000541558">
    <property type="component" value="Unassembled WGS sequence"/>
</dbReference>
<evidence type="ECO:0000256" key="1">
    <source>
        <dbReference type="SAM" id="MobiDB-lite"/>
    </source>
</evidence>
<feature type="transmembrane region" description="Helical" evidence="2">
    <location>
        <begin position="26"/>
        <end position="49"/>
    </location>
</feature>
<gene>
    <name evidence="3" type="ORF">D9611_010538</name>
</gene>
<feature type="region of interest" description="Disordered" evidence="1">
    <location>
        <begin position="65"/>
        <end position="234"/>
    </location>
</feature>
<keyword evidence="2" id="KW-0472">Membrane</keyword>
<feature type="compositionally biased region" description="Pro residues" evidence="1">
    <location>
        <begin position="130"/>
        <end position="146"/>
    </location>
</feature>
<evidence type="ECO:0000313" key="3">
    <source>
        <dbReference type="EMBL" id="KAF5330185.1"/>
    </source>
</evidence>
<name>A0A8H5BV69_9AGAR</name>
<protein>
    <submittedName>
        <fullName evidence="3">Uncharacterized protein</fullName>
    </submittedName>
</protein>
<evidence type="ECO:0000256" key="2">
    <source>
        <dbReference type="SAM" id="Phobius"/>
    </source>
</evidence>
<dbReference type="AlphaFoldDB" id="A0A8H5BV69"/>
<dbReference type="EMBL" id="JAACJK010000116">
    <property type="protein sequence ID" value="KAF5330185.1"/>
    <property type="molecule type" value="Genomic_DNA"/>
</dbReference>
<feature type="compositionally biased region" description="Polar residues" evidence="1">
    <location>
        <begin position="81"/>
        <end position="93"/>
    </location>
</feature>
<keyword evidence="2" id="KW-1133">Transmembrane helix</keyword>